<dbReference type="InterPro" id="IPR001810">
    <property type="entry name" value="F-box_dom"/>
</dbReference>
<dbReference type="EMBL" id="JAZGSY010000045">
    <property type="protein sequence ID" value="KAL1842380.1"/>
    <property type="molecule type" value="Genomic_DNA"/>
</dbReference>
<keyword evidence="4" id="KW-1185">Reference proteome</keyword>
<feature type="region of interest" description="Disordered" evidence="1">
    <location>
        <begin position="1"/>
        <end position="41"/>
    </location>
</feature>
<dbReference type="Pfam" id="PF23749">
    <property type="entry name" value="DUF7165"/>
    <property type="match status" value="1"/>
</dbReference>
<dbReference type="Proteomes" id="UP001583172">
    <property type="component" value="Unassembled WGS sequence"/>
</dbReference>
<feature type="compositionally biased region" description="Low complexity" evidence="1">
    <location>
        <begin position="1177"/>
        <end position="1187"/>
    </location>
</feature>
<comment type="caution">
    <text evidence="3">The sequence shown here is derived from an EMBL/GenBank/DDBJ whole genome shotgun (WGS) entry which is preliminary data.</text>
</comment>
<feature type="compositionally biased region" description="Polar residues" evidence="1">
    <location>
        <begin position="1058"/>
        <end position="1067"/>
    </location>
</feature>
<feature type="compositionally biased region" description="Basic and acidic residues" evidence="1">
    <location>
        <begin position="1098"/>
        <end position="1110"/>
    </location>
</feature>
<feature type="compositionally biased region" description="Polar residues" evidence="1">
    <location>
        <begin position="792"/>
        <end position="814"/>
    </location>
</feature>
<feature type="compositionally biased region" description="Basic residues" evidence="1">
    <location>
        <begin position="1245"/>
        <end position="1259"/>
    </location>
</feature>
<feature type="compositionally biased region" description="Acidic residues" evidence="1">
    <location>
        <begin position="666"/>
        <end position="678"/>
    </location>
</feature>
<proteinExistence type="predicted"/>
<feature type="compositionally biased region" description="Gly residues" evidence="1">
    <location>
        <begin position="1300"/>
        <end position="1310"/>
    </location>
</feature>
<feature type="region of interest" description="Disordered" evidence="1">
    <location>
        <begin position="725"/>
        <end position="1268"/>
    </location>
</feature>
<feature type="compositionally biased region" description="Low complexity" evidence="1">
    <location>
        <begin position="692"/>
        <end position="707"/>
    </location>
</feature>
<feature type="compositionally biased region" description="Pro residues" evidence="1">
    <location>
        <begin position="766"/>
        <end position="780"/>
    </location>
</feature>
<dbReference type="PROSITE" id="PS50181">
    <property type="entry name" value="FBOX"/>
    <property type="match status" value="1"/>
</dbReference>
<accession>A0ABR3VLW5</accession>
<feature type="compositionally biased region" description="Basic and acidic residues" evidence="1">
    <location>
        <begin position="725"/>
        <end position="734"/>
    </location>
</feature>
<feature type="compositionally biased region" description="Basic and acidic residues" evidence="1">
    <location>
        <begin position="1337"/>
        <end position="1346"/>
    </location>
</feature>
<protein>
    <recommendedName>
        <fullName evidence="2">F-box domain-containing protein</fullName>
    </recommendedName>
</protein>
<feature type="region of interest" description="Disordered" evidence="1">
    <location>
        <begin position="1299"/>
        <end position="1362"/>
    </location>
</feature>
<dbReference type="InterPro" id="IPR036047">
    <property type="entry name" value="F-box-like_dom_sf"/>
</dbReference>
<evidence type="ECO:0000313" key="3">
    <source>
        <dbReference type="EMBL" id="KAL1842380.1"/>
    </source>
</evidence>
<feature type="compositionally biased region" description="Low complexity" evidence="1">
    <location>
        <begin position="1"/>
        <end position="16"/>
    </location>
</feature>
<gene>
    <name evidence="3" type="ORF">VTJ49DRAFT_5445</name>
</gene>
<feature type="compositionally biased region" description="Low complexity" evidence="1">
    <location>
        <begin position="1348"/>
        <end position="1362"/>
    </location>
</feature>
<dbReference type="InterPro" id="IPR055589">
    <property type="entry name" value="DUF7165"/>
</dbReference>
<organism evidence="3 4">
    <name type="scientific">Humicola insolens</name>
    <name type="common">Soft-rot fungus</name>
    <dbReference type="NCBI Taxonomy" id="85995"/>
    <lineage>
        <taxon>Eukaryota</taxon>
        <taxon>Fungi</taxon>
        <taxon>Dikarya</taxon>
        <taxon>Ascomycota</taxon>
        <taxon>Pezizomycotina</taxon>
        <taxon>Sordariomycetes</taxon>
        <taxon>Sordariomycetidae</taxon>
        <taxon>Sordariales</taxon>
        <taxon>Chaetomiaceae</taxon>
        <taxon>Mycothermus</taxon>
    </lineage>
</organism>
<dbReference type="Gene3D" id="2.130.10.10">
    <property type="entry name" value="YVTN repeat-like/Quinoprotein amine dehydrogenase"/>
    <property type="match status" value="1"/>
</dbReference>
<dbReference type="InterPro" id="IPR015943">
    <property type="entry name" value="WD40/YVTN_repeat-like_dom_sf"/>
</dbReference>
<name>A0ABR3VLW5_HUMIN</name>
<reference evidence="3 4" key="1">
    <citation type="journal article" date="2024" name="Commun. Biol.">
        <title>Comparative genomic analysis of thermophilic fungi reveals convergent evolutionary adaptations and gene losses.</title>
        <authorList>
            <person name="Steindorff A.S."/>
            <person name="Aguilar-Pontes M.V."/>
            <person name="Robinson A.J."/>
            <person name="Andreopoulos B."/>
            <person name="LaButti K."/>
            <person name="Kuo A."/>
            <person name="Mondo S."/>
            <person name="Riley R."/>
            <person name="Otillar R."/>
            <person name="Haridas S."/>
            <person name="Lipzen A."/>
            <person name="Grimwood J."/>
            <person name="Schmutz J."/>
            <person name="Clum A."/>
            <person name="Reid I.D."/>
            <person name="Moisan M.C."/>
            <person name="Butler G."/>
            <person name="Nguyen T.T.M."/>
            <person name="Dewar K."/>
            <person name="Conant G."/>
            <person name="Drula E."/>
            <person name="Henrissat B."/>
            <person name="Hansel C."/>
            <person name="Singer S."/>
            <person name="Hutchinson M.I."/>
            <person name="de Vries R.P."/>
            <person name="Natvig D.O."/>
            <person name="Powell A.J."/>
            <person name="Tsang A."/>
            <person name="Grigoriev I.V."/>
        </authorList>
    </citation>
    <scope>NUCLEOTIDE SEQUENCE [LARGE SCALE GENOMIC DNA]</scope>
    <source>
        <strain evidence="3 4">CBS 620.91</strain>
    </source>
</reference>
<feature type="compositionally biased region" description="Low complexity" evidence="1">
    <location>
        <begin position="1311"/>
        <end position="1322"/>
    </location>
</feature>
<feature type="compositionally biased region" description="Basic residues" evidence="1">
    <location>
        <begin position="601"/>
        <end position="610"/>
    </location>
</feature>
<feature type="compositionally biased region" description="Pro residues" evidence="1">
    <location>
        <begin position="817"/>
        <end position="841"/>
    </location>
</feature>
<feature type="compositionally biased region" description="Polar residues" evidence="1">
    <location>
        <begin position="1025"/>
        <end position="1048"/>
    </location>
</feature>
<dbReference type="SUPFAM" id="SSF101898">
    <property type="entry name" value="NHL repeat"/>
    <property type="match status" value="1"/>
</dbReference>
<feature type="region of interest" description="Disordered" evidence="1">
    <location>
        <begin position="445"/>
        <end position="480"/>
    </location>
</feature>
<feature type="domain" description="F-box" evidence="2">
    <location>
        <begin position="43"/>
        <end position="89"/>
    </location>
</feature>
<feature type="region of interest" description="Disordered" evidence="1">
    <location>
        <begin position="1489"/>
        <end position="1511"/>
    </location>
</feature>
<feature type="compositionally biased region" description="Basic and acidic residues" evidence="1">
    <location>
        <begin position="18"/>
        <end position="28"/>
    </location>
</feature>
<feature type="compositionally biased region" description="Basic and acidic residues" evidence="1">
    <location>
        <begin position="1205"/>
        <end position="1219"/>
    </location>
</feature>
<evidence type="ECO:0000259" key="2">
    <source>
        <dbReference type="PROSITE" id="PS50181"/>
    </source>
</evidence>
<evidence type="ECO:0000256" key="1">
    <source>
        <dbReference type="SAM" id="MobiDB-lite"/>
    </source>
</evidence>
<feature type="region of interest" description="Disordered" evidence="1">
    <location>
        <begin position="601"/>
        <end position="707"/>
    </location>
</feature>
<feature type="compositionally biased region" description="Polar residues" evidence="1">
    <location>
        <begin position="445"/>
        <end position="456"/>
    </location>
</feature>
<dbReference type="SUPFAM" id="SSF81383">
    <property type="entry name" value="F-box domain"/>
    <property type="match status" value="1"/>
</dbReference>
<evidence type="ECO:0000313" key="4">
    <source>
        <dbReference type="Proteomes" id="UP001583172"/>
    </source>
</evidence>
<feature type="compositionally biased region" description="Low complexity" evidence="1">
    <location>
        <begin position="460"/>
        <end position="474"/>
    </location>
</feature>
<sequence>MTSADTIADDAAAVGAGEPRRSSIEKKPIMNPKAGADTAVNEPPAFERLPDEIIQQILQATDANGFASLALLNSKWRSVAQQAHLYAHHLAQCPSYSMSNRTPPRLSGDDDVDLPRLRRLFSREVKRNLFEAYLRPRKTVIKIVSNSISPSSCPGGEGIQFSPSPKGHHLLAYNSSRIHVIDLRTPDITVKREFKILRRPAATCINDEGTLLAVLQTEMEIDIYDLTQTPPKRTHSMILDHSPRAIALSPCGSILAAAYEGGIEVSSMSPNALPTDRRAVKCDAVDTLTFSFDGTQILGTTVHSSQPNTVVLTAPYYDPGAHVTGADISALWTTSILFPNTSRDCSHAVLIQDGKHGEAEWTLTYDRSFETFRAVRIDDLRNGTTYFTGPVPRPDSQARLLPSTLPAASYYGDLVSAGFQGKDIWLYGVPEDLAAVPAPVDATNSCNSSAESTPSMTGLVRRSSGPSVRSSNRVQDGSNEQARVPQWQILCDKTRNTFVGGLKVGELEGVSTVLFVADFADSCVKERLVVAARGAAPNAGATDEDGVDFVDGGRITILDFDYSIANGTVHEYTIEVGNKEEPEVLEEEHRDMDTEVAIVRRRTVAQKRQSRSAAVMRSVTSAARPPPLPTQSSSSDTAGNDDDDPLVPRRIGAPPSQRGQPAATTEEPETQSIEEQEALDAPYDHTSPRSGTTLRRAATAAANTRRIHPAAAAAAGHIVYRRADGRAEHPHESDADNWVPPPPPYQKEDPLDLPVFLRHTIMANGPLPPPPAQQPQPEQPAEPTQQDKRAIRNSSASMHHQQRRAQNPASANRFSSPAPPVPPLPSLANLPPVPPVPPLPPGVAGSTVPPVPPLPAVQAHTRSGSLPLASTTGIGEAARPSSRDSRYLDGENIYDVSPPESPAMRPVGGGSGDSQTTNQRNMPAPATSGSLVLPPSIDGSARDPSPIRLAASRTWPIQPPPINTSNNTVVAGYPYSAPPVHPGQSSSRSFRPPRAGHAQHHSDSSANSSRFDPSGGRFPLPGNVANEQQLLPQRRTSYQRPVSQQQHYSFPRPRRPQDNTSPSTTHSARGANSPAFPGDEEMPLIISTPTGVQGAFDPPDRRRDPADVRADIPLYSPVPRHPRPNTHAAILRAPGIPGDDEDGRPPQQRGRHTLLPTFPGMPPAGAAGPMGPPPAVVAPVSSSSSGGFLFARRAPSLNRKASASRAERSAAKNVADAKKKGWSGRSTKAKSVAGGSMFGGNRSGGSKRGKKSRNKKKAKSERDFDAASSAAWTDVTVGGYSLRSGFGRGQTSNSAAAGWMMGGAAAGPGGQQQQQQQGNVPGNGNGNEQVVLGLEQLRPKEKEKKASKSTSRSKPSSDSSAKAFTVNLGLNPSLRSASGPGENGLTGEQNAVIDGIREWAGTLQPNTHDAAVLLVSRSLATWLDNDAFLAHLIAAAELRRSRSLSPALLAAAVDQVPLYDPDRNTFAASEGLSVLRTFGAGLFLDASTSHGTKRSPTGAENGPPVLRFRLPTVSGPERTDLRRPSLDFPLANTLFSTGRPYTIYTSQWEPCPQGGLPVLSKKTDWASHQTTSLCLGATPHAVRSREISKSNSKLRVPLTPLTRPREIAQSLGNILSRIRAYEAPEPAPASEELERVIPELLDLRAAEGWQRVEGPLGVWALIIPAKRLPSGERIGPVAELPTLRRTNYSLKGEQTLATQTAMRMQRMLTMGCRLHRVLSGGGGWGSKRGLLSLDPETRLASKADDADDAEHDSLSSFLASLKGEASEDPKSNSSNTNTNGIASPGMYVQFLVEPPSPPSQPIQAISEIQPESSALNKLRGGLLTVLGTIPANFDDELGGTAAATAAVAAAAPEQPTKGLSHTPIATTPNVFGAVSSAGVYLSGVIGEYTKKKRIFATKLDAPGLRVISSVPPWRR</sequence>
<feature type="compositionally biased region" description="Polar residues" evidence="1">
    <location>
        <begin position="860"/>
        <end position="873"/>
    </location>
</feature>